<dbReference type="EMBL" id="KE504340">
    <property type="protein sequence ID" value="EPS92816.1"/>
    <property type="molecule type" value="Genomic_DNA"/>
</dbReference>
<protein>
    <submittedName>
        <fullName evidence="1">Uncharacterized protein</fullName>
    </submittedName>
</protein>
<dbReference type="Proteomes" id="UP000015241">
    <property type="component" value="Unassembled WGS sequence"/>
</dbReference>
<name>S8DH13_FOMSC</name>
<accession>S8DH13</accession>
<evidence type="ECO:0000313" key="1">
    <source>
        <dbReference type="EMBL" id="EPS92816.1"/>
    </source>
</evidence>
<organism evidence="1 2">
    <name type="scientific">Fomitopsis schrenkii</name>
    <name type="common">Brown rot fungus</name>
    <dbReference type="NCBI Taxonomy" id="2126942"/>
    <lineage>
        <taxon>Eukaryota</taxon>
        <taxon>Fungi</taxon>
        <taxon>Dikarya</taxon>
        <taxon>Basidiomycota</taxon>
        <taxon>Agaricomycotina</taxon>
        <taxon>Agaricomycetes</taxon>
        <taxon>Polyporales</taxon>
        <taxon>Fomitopsis</taxon>
    </lineage>
</organism>
<keyword evidence="2" id="KW-1185">Reference proteome</keyword>
<dbReference type="HOGENOM" id="CLU_1610787_0_0_1"/>
<evidence type="ECO:0000313" key="2">
    <source>
        <dbReference type="Proteomes" id="UP000015241"/>
    </source>
</evidence>
<dbReference type="AlphaFoldDB" id="S8DH13"/>
<reference evidence="1 2" key="1">
    <citation type="journal article" date="2012" name="Science">
        <title>The Paleozoic origin of enzymatic lignin decomposition reconstructed from 31 fungal genomes.</title>
        <authorList>
            <person name="Floudas D."/>
            <person name="Binder M."/>
            <person name="Riley R."/>
            <person name="Barry K."/>
            <person name="Blanchette R.A."/>
            <person name="Henrissat B."/>
            <person name="Martinez A.T."/>
            <person name="Otillar R."/>
            <person name="Spatafora J.W."/>
            <person name="Yadav J.S."/>
            <person name="Aerts A."/>
            <person name="Benoit I."/>
            <person name="Boyd A."/>
            <person name="Carlson A."/>
            <person name="Copeland A."/>
            <person name="Coutinho P.M."/>
            <person name="de Vries R.P."/>
            <person name="Ferreira P."/>
            <person name="Findley K."/>
            <person name="Foster B."/>
            <person name="Gaskell J."/>
            <person name="Glotzer D."/>
            <person name="Gorecki P."/>
            <person name="Heitman J."/>
            <person name="Hesse C."/>
            <person name="Hori C."/>
            <person name="Igarashi K."/>
            <person name="Jurgens J.A."/>
            <person name="Kallen N."/>
            <person name="Kersten P."/>
            <person name="Kohler A."/>
            <person name="Kuees U."/>
            <person name="Kumar T.K.A."/>
            <person name="Kuo A."/>
            <person name="LaButti K."/>
            <person name="Larrondo L.F."/>
            <person name="Lindquist E."/>
            <person name="Ling A."/>
            <person name="Lombard V."/>
            <person name="Lucas S."/>
            <person name="Lundell T."/>
            <person name="Martin R."/>
            <person name="McLaughlin D.J."/>
            <person name="Morgenstern I."/>
            <person name="Morin E."/>
            <person name="Murat C."/>
            <person name="Nagy L.G."/>
            <person name="Nolan M."/>
            <person name="Ohm R.A."/>
            <person name="Patyshakuliyeva A."/>
            <person name="Rokas A."/>
            <person name="Ruiz-Duenas F.J."/>
            <person name="Sabat G."/>
            <person name="Salamov A."/>
            <person name="Samejima M."/>
            <person name="Schmutz J."/>
            <person name="Slot J.C."/>
            <person name="St John F."/>
            <person name="Stenlid J."/>
            <person name="Sun H."/>
            <person name="Sun S."/>
            <person name="Syed K."/>
            <person name="Tsang A."/>
            <person name="Wiebenga A."/>
            <person name="Young D."/>
            <person name="Pisabarro A."/>
            <person name="Eastwood D.C."/>
            <person name="Martin F."/>
            <person name="Cullen D."/>
            <person name="Grigoriev I.V."/>
            <person name="Hibbett D.S."/>
        </authorList>
    </citation>
    <scope>NUCLEOTIDE SEQUENCE</scope>
    <source>
        <strain evidence="2">FP-58527</strain>
    </source>
</reference>
<sequence length="165" mass="18173">MLYGRECDHAARPRMGLHTVPESRRVVRLRTDVQGHGAGGLWWSYTREVFVAFRGDVLLPPHSSQGSQCEEMPALRTYTSAQAPTGVSVSPRRPHQLCKPSEETKRQAEALLRATASGPVRTVLPGRTSRSIRIESWDERDSRAATFKHSQLAFPAGAVLSPATA</sequence>
<dbReference type="InParanoid" id="S8DH13"/>
<gene>
    <name evidence="1" type="ORF">FOMPIDRAFT_161107</name>
</gene>
<proteinExistence type="predicted"/>